<dbReference type="AlphaFoldDB" id="A0A192GZH6"/>
<reference evidence="1 2" key="1">
    <citation type="submission" date="2016-03" db="EMBL/GenBank/DDBJ databases">
        <title>Pediococcus and Lactobacillus from brewery environment - whole genome sequencing and assembly.</title>
        <authorList>
            <person name="Behr J."/>
            <person name="Geissler A.J."/>
            <person name="Vogel R.F."/>
        </authorList>
    </citation>
    <scope>NUCLEOTIDE SEQUENCE [LARGE SCALE GENOMIC DNA]</scope>
    <source>
        <strain evidence="1 2">TMW 1.1989</strain>
    </source>
</reference>
<dbReference type="EMBL" id="CP014873">
    <property type="protein sequence ID" value="ANK61495.1"/>
    <property type="molecule type" value="Genomic_DNA"/>
</dbReference>
<dbReference type="Proteomes" id="UP000078582">
    <property type="component" value="Chromosome"/>
</dbReference>
<sequence>MNRYYKVSFYFNGGLRATYHAQFDSLDAATDAVTKDFSNKKQLAVAGGSLDTGKAVGFDVAPANTVSPDVALIWDML</sequence>
<organism evidence="1 2">
    <name type="scientific">Loigolactobacillus backii</name>
    <dbReference type="NCBI Taxonomy" id="375175"/>
    <lineage>
        <taxon>Bacteria</taxon>
        <taxon>Bacillati</taxon>
        <taxon>Bacillota</taxon>
        <taxon>Bacilli</taxon>
        <taxon>Lactobacillales</taxon>
        <taxon>Lactobacillaceae</taxon>
        <taxon>Loigolactobacillus</taxon>
    </lineage>
</organism>
<name>A0A192GZH6_9LACO</name>
<dbReference type="RefSeq" id="WP_068222244.1">
    <property type="nucleotide sequence ID" value="NZ_CP014623.1"/>
</dbReference>
<dbReference type="STRING" id="375175.AYR53_01185"/>
<keyword evidence="2" id="KW-1185">Reference proteome</keyword>
<evidence type="ECO:0000313" key="1">
    <source>
        <dbReference type="EMBL" id="ANK61495.1"/>
    </source>
</evidence>
<dbReference type="OrthoDB" id="2299240at2"/>
<proteinExistence type="predicted"/>
<evidence type="ECO:0000313" key="2">
    <source>
        <dbReference type="Proteomes" id="UP000078582"/>
    </source>
</evidence>
<gene>
    <name evidence="1" type="ORF">AYR53_01185</name>
</gene>
<dbReference type="GeneID" id="42980850"/>
<accession>A0A192GZH6</accession>
<dbReference type="KEGG" id="lbt:AYR52_00325"/>
<protein>
    <submittedName>
        <fullName evidence="1">Uncharacterized protein</fullName>
    </submittedName>
</protein>